<dbReference type="InterPro" id="IPR051246">
    <property type="entry name" value="WDR48"/>
</dbReference>
<dbReference type="Proteomes" id="UP000765509">
    <property type="component" value="Unassembled WGS sequence"/>
</dbReference>
<reference evidence="6" key="1">
    <citation type="submission" date="2021-03" db="EMBL/GenBank/DDBJ databases">
        <title>Draft genome sequence of rust myrtle Austropuccinia psidii MF-1, a brazilian biotype.</title>
        <authorList>
            <person name="Quecine M.C."/>
            <person name="Pachon D.M.R."/>
            <person name="Bonatelli M.L."/>
            <person name="Correr F.H."/>
            <person name="Franceschini L.M."/>
            <person name="Leite T.F."/>
            <person name="Margarido G.R.A."/>
            <person name="Almeida C.A."/>
            <person name="Ferrarezi J.A."/>
            <person name="Labate C.A."/>
        </authorList>
    </citation>
    <scope>NUCLEOTIDE SEQUENCE</scope>
    <source>
        <strain evidence="6">MF-1</strain>
    </source>
</reference>
<gene>
    <name evidence="6" type="ORF">O181_024140</name>
</gene>
<dbReference type="EMBL" id="AVOT02007676">
    <property type="protein sequence ID" value="MBW0484425.1"/>
    <property type="molecule type" value="Genomic_DNA"/>
</dbReference>
<feature type="compositionally biased region" description="Polar residues" evidence="5">
    <location>
        <begin position="1229"/>
        <end position="1255"/>
    </location>
</feature>
<dbReference type="Pfam" id="PF11816">
    <property type="entry name" value="DUF3337"/>
    <property type="match status" value="1"/>
</dbReference>
<feature type="region of interest" description="Disordered" evidence="5">
    <location>
        <begin position="567"/>
        <end position="599"/>
    </location>
</feature>
<feature type="compositionally biased region" description="Polar residues" evidence="5">
    <location>
        <begin position="913"/>
        <end position="924"/>
    </location>
</feature>
<comment type="similarity">
    <text evidence="1">Belongs to the WD repeat WDR48 family.</text>
</comment>
<dbReference type="InterPro" id="IPR015943">
    <property type="entry name" value="WD40/YVTN_repeat-like_dom_sf"/>
</dbReference>
<dbReference type="InterPro" id="IPR001680">
    <property type="entry name" value="WD40_rpt"/>
</dbReference>
<dbReference type="PRINTS" id="PR00320">
    <property type="entry name" value="GPROTEINBRPT"/>
</dbReference>
<evidence type="ECO:0000256" key="4">
    <source>
        <dbReference type="PROSITE-ProRule" id="PRU00221"/>
    </source>
</evidence>
<dbReference type="PROSITE" id="PS50294">
    <property type="entry name" value="WD_REPEATS_REGION"/>
    <property type="match status" value="2"/>
</dbReference>
<protein>
    <recommendedName>
        <fullName evidence="8">WD repeat-containing protein 48</fullName>
    </recommendedName>
</protein>
<feature type="repeat" description="WD" evidence="4">
    <location>
        <begin position="214"/>
        <end position="248"/>
    </location>
</feature>
<feature type="compositionally biased region" description="Low complexity" evidence="5">
    <location>
        <begin position="979"/>
        <end position="998"/>
    </location>
</feature>
<comment type="caution">
    <text evidence="6">The sequence shown here is derived from an EMBL/GenBank/DDBJ whole genome shotgun (WGS) entry which is preliminary data.</text>
</comment>
<evidence type="ECO:0000313" key="6">
    <source>
        <dbReference type="EMBL" id="MBW0484425.1"/>
    </source>
</evidence>
<dbReference type="InterPro" id="IPR036322">
    <property type="entry name" value="WD40_repeat_dom_sf"/>
</dbReference>
<dbReference type="InterPro" id="IPR021772">
    <property type="entry name" value="WDR48/Bun107"/>
</dbReference>
<dbReference type="Gene3D" id="2.130.10.10">
    <property type="entry name" value="YVTN repeat-like/Quinoprotein amine dehydrogenase"/>
    <property type="match status" value="2"/>
</dbReference>
<dbReference type="InterPro" id="IPR019775">
    <property type="entry name" value="WD40_repeat_CS"/>
</dbReference>
<keyword evidence="3" id="KW-0677">Repeat</keyword>
<name>A0A9Q3CKF3_9BASI</name>
<dbReference type="PROSITE" id="PS00678">
    <property type="entry name" value="WD_REPEATS_1"/>
    <property type="match status" value="2"/>
</dbReference>
<dbReference type="PANTHER" id="PTHR19862:SF14">
    <property type="entry name" value="WD REPEAT-CONTAINING PROTEIN 48"/>
    <property type="match status" value="1"/>
</dbReference>
<dbReference type="SUPFAM" id="SSF50978">
    <property type="entry name" value="WD40 repeat-like"/>
    <property type="match status" value="1"/>
</dbReference>
<feature type="compositionally biased region" description="Basic and acidic residues" evidence="5">
    <location>
        <begin position="1205"/>
        <end position="1226"/>
    </location>
</feature>
<feature type="region of interest" description="Disordered" evidence="5">
    <location>
        <begin position="910"/>
        <end position="998"/>
    </location>
</feature>
<dbReference type="SMART" id="SM00320">
    <property type="entry name" value="WD40"/>
    <property type="match status" value="6"/>
</dbReference>
<organism evidence="6 7">
    <name type="scientific">Austropuccinia psidii MF-1</name>
    <dbReference type="NCBI Taxonomy" id="1389203"/>
    <lineage>
        <taxon>Eukaryota</taxon>
        <taxon>Fungi</taxon>
        <taxon>Dikarya</taxon>
        <taxon>Basidiomycota</taxon>
        <taxon>Pucciniomycotina</taxon>
        <taxon>Pucciniomycetes</taxon>
        <taxon>Pucciniales</taxon>
        <taxon>Sphaerophragmiaceae</taxon>
        <taxon>Austropuccinia</taxon>
    </lineage>
</organism>
<evidence type="ECO:0000256" key="3">
    <source>
        <dbReference type="ARBA" id="ARBA00022737"/>
    </source>
</evidence>
<feature type="compositionally biased region" description="Polar residues" evidence="5">
    <location>
        <begin position="957"/>
        <end position="968"/>
    </location>
</feature>
<proteinExistence type="inferred from homology"/>
<feature type="compositionally biased region" description="Polar residues" evidence="5">
    <location>
        <begin position="569"/>
        <end position="599"/>
    </location>
</feature>
<dbReference type="PROSITE" id="PS50082">
    <property type="entry name" value="WD_REPEATS_2"/>
    <property type="match status" value="2"/>
</dbReference>
<keyword evidence="2 4" id="KW-0853">WD repeat</keyword>
<feature type="region of interest" description="Disordered" evidence="5">
    <location>
        <begin position="32"/>
        <end position="60"/>
    </location>
</feature>
<dbReference type="InterPro" id="IPR020472">
    <property type="entry name" value="WD40_PAC1"/>
</dbReference>
<evidence type="ECO:0000313" key="7">
    <source>
        <dbReference type="Proteomes" id="UP000765509"/>
    </source>
</evidence>
<dbReference type="CDD" id="cd00200">
    <property type="entry name" value="WD40"/>
    <property type="match status" value="1"/>
</dbReference>
<feature type="repeat" description="WD" evidence="4">
    <location>
        <begin position="303"/>
        <end position="344"/>
    </location>
</feature>
<dbReference type="GO" id="GO:0000724">
    <property type="term" value="P:double-strand break repair via homologous recombination"/>
    <property type="evidence" value="ECO:0007669"/>
    <property type="project" value="TreeGrafter"/>
</dbReference>
<dbReference type="PANTHER" id="PTHR19862">
    <property type="entry name" value="WD REPEAT-CONTAINING PROTEIN 48"/>
    <property type="match status" value="1"/>
</dbReference>
<sequence length="1321" mass="147875">MINKKSKRLTYKISLKTYLELQDSTKLKIPTKQENSIRPFDPSRSVVKNPSKDHVKTASSNHLNQHRLGINSIALDPFNQFHHHHQDQDQNQNQNPGGIIYTAGKDGLINSWNLNLPILNSSNQDQNHHHPTNHSLNQNYLHSIKLDQSKLFNQNDLQSPISTFYQSIQIHSDWCNDILLCNRNQTVISASSDCTIKAWSPHSNQTSKNSFTTIGTHDDYVKTLCFCHHSNWLASGGLDGKIKIWDLNQIRKFPKFKILLDHQINSSIYSVATNPIGSILAIGSPSKSIKLFDPRQNFQISNLVGHSDNVRSILISHDGRLVLSASSDTTIKLWDLSIQRCLHTFSHHSNPVWALNSNDPNLRIFHSGDRSGWLCKVDLEGCGDLSEGECVLLSKIGDDKSIQDCNSNSPNQNILKIVSLDDTFIWTATGSSTLQRWRDLPTRAQRKTSHLTHHLSIQPISTSSHPSKFKPISSASSPNFLPPTPFSPQNLKFQLSLQTSSPFDFTPSFDQPQTFIEPQTPFISSSIVSNLSPSSTQLDLSSGHFLQKDQIPLQSLVPLISPHHPIVPQDSQLNHPYSSPSIHSDLNLSTPTNTSNQLNISSKGLTPISLLSPFNLDDSKNQLKPTLTPAELSPTQSSLKDCQAWQLYLMRDSAADAIPLRDSPDELIRGSFGLIKSELLNDRRHVITIDTIGRLALWDIIACVCKGFFDIDELDFPTDQGSKSEIAENLSPHELLKLIKERIESQTAIANWCSVETQTGLLTVHLEEFKCFDAEVYADEMDLSDEILSTMKEDHRLSLGRWVIYNLFSKFLDYQLHLRASQHDPLQYLTEKIENNQASLEKDRLGHNRKDSLSTPAIKLATSSDFKSHSDSWKSAELNSKGSIKSIDPYSQPYSLDYFSLPRLVEKDEEEYVSSTQAGFVNQDSSSTDPNSSQSSLSYPQPPTRTSTPAKIGPSRPRSSIDNSSREGQGTLMETGPLTNTSNSSVNQFSSSPSSQTSTKLFARFKSLGRGSKRRLSHESALATETLNRSQSMTIETLNGLDSEVVESQEETALEKLKLQKQIIEKILSRPFKPAGEIDAPKISIPPETLIIISEESTENENWEICFQGLTSQMDLDYLEIMKILPSWLLELLFENRITIKENAPANNSQLKVTFILEPQGGEDAAGLPNLPSGNTRLTASKALRMKKVVGYVVQKIELKKSNEKETLKEKDDGKNGFKSDLKLPVESDLNSPQPLSASSSNKIVTNPGQDENSSLINKDLTSRVERIPQESEIELICNGKTLDLKMTLGSVKKFVWLKNDDIIIEYKLKKEINNREDVDE</sequence>
<keyword evidence="7" id="KW-1185">Reference proteome</keyword>
<dbReference type="OrthoDB" id="2421129at2759"/>
<feature type="region of interest" description="Disordered" evidence="5">
    <location>
        <begin position="1205"/>
        <end position="1255"/>
    </location>
</feature>
<feature type="compositionally biased region" description="Low complexity" evidence="5">
    <location>
        <begin position="925"/>
        <end position="939"/>
    </location>
</feature>
<dbReference type="GO" id="GO:0043130">
    <property type="term" value="F:ubiquitin binding"/>
    <property type="evidence" value="ECO:0007669"/>
    <property type="project" value="TreeGrafter"/>
</dbReference>
<accession>A0A9Q3CKF3</accession>
<evidence type="ECO:0000256" key="1">
    <source>
        <dbReference type="ARBA" id="ARBA00006917"/>
    </source>
</evidence>
<dbReference type="Pfam" id="PF00400">
    <property type="entry name" value="WD40"/>
    <property type="match status" value="3"/>
</dbReference>
<evidence type="ECO:0000256" key="2">
    <source>
        <dbReference type="ARBA" id="ARBA00022574"/>
    </source>
</evidence>
<evidence type="ECO:0008006" key="8">
    <source>
        <dbReference type="Google" id="ProtNLM"/>
    </source>
</evidence>
<evidence type="ECO:0000256" key="5">
    <source>
        <dbReference type="SAM" id="MobiDB-lite"/>
    </source>
</evidence>